<dbReference type="FunFam" id="1.10.533.10:FF:000001">
    <property type="entry name" value="Unc-5 netrin receptor B"/>
    <property type="match status" value="1"/>
</dbReference>
<dbReference type="Gene3D" id="2.20.100.10">
    <property type="entry name" value="Thrombospondin type-1 (TSP1) repeat"/>
    <property type="match status" value="2"/>
</dbReference>
<dbReference type="SMART" id="SM00218">
    <property type="entry name" value="ZU5"/>
    <property type="match status" value="1"/>
</dbReference>
<dbReference type="PRINTS" id="PR01705">
    <property type="entry name" value="TSP1REPEAT"/>
</dbReference>
<evidence type="ECO:0000256" key="5">
    <source>
        <dbReference type="ARBA" id="ARBA00022692"/>
    </source>
</evidence>
<dbReference type="Pfam" id="PF25609">
    <property type="entry name" value="Unc5_NetrinR_N"/>
    <property type="match status" value="1"/>
</dbReference>
<keyword evidence="11 14" id="KW-0675">Receptor</keyword>
<dbReference type="InterPro" id="IPR003598">
    <property type="entry name" value="Ig_sub2"/>
</dbReference>
<dbReference type="PANTHER" id="PTHR12582:SF49">
    <property type="entry name" value="NETRIN RECEPTOR UNC5"/>
    <property type="match status" value="1"/>
</dbReference>
<keyword evidence="9 14" id="KW-0472">Membrane</keyword>
<evidence type="ECO:0000256" key="12">
    <source>
        <dbReference type="ARBA" id="ARBA00023180"/>
    </source>
</evidence>
<evidence type="ECO:0000259" key="17">
    <source>
        <dbReference type="PROSITE" id="PS50835"/>
    </source>
</evidence>
<name>A0A9J7XHD2_CYPCA</name>
<dbReference type="Gene3D" id="2.60.220.30">
    <property type="match status" value="1"/>
</dbReference>
<keyword evidence="8 14" id="KW-1133">Transmembrane helix</keyword>
<evidence type="ECO:0000256" key="4">
    <source>
        <dbReference type="ARBA" id="ARBA00022475"/>
    </source>
</evidence>
<proteinExistence type="inferred from homology"/>
<dbReference type="FunFam" id="2.20.100.10:FF:000002">
    <property type="entry name" value="Unc-5 netrin receptor C"/>
    <property type="match status" value="1"/>
</dbReference>
<dbReference type="CDD" id="cd08799">
    <property type="entry name" value="Death_UNC5C"/>
    <property type="match status" value="1"/>
</dbReference>
<dbReference type="InterPro" id="IPR003599">
    <property type="entry name" value="Ig_sub"/>
</dbReference>
<dbReference type="SUPFAM" id="SSF82895">
    <property type="entry name" value="TSP-1 type 1 repeat"/>
    <property type="match status" value="2"/>
</dbReference>
<dbReference type="Gene3D" id="2.60.40.10">
    <property type="entry name" value="Immunoglobulins"/>
    <property type="match status" value="2"/>
</dbReference>
<protein>
    <recommendedName>
        <fullName evidence="14">Netrin receptor UNC5</fullName>
    </recommendedName>
</protein>
<evidence type="ECO:0000256" key="9">
    <source>
        <dbReference type="ARBA" id="ARBA00023136"/>
    </source>
</evidence>
<sequence length="891" mass="99177">AEEEDNDDYLGLGELPETFPSDPPEPLPHFLMEPEEAYIVKNKPVNLYCKATPATQIYFKCNSEWVHQKEHTVEERVDETSGLVVREASIEITRQQVEEIFGLEDFWCQCVAWSSAGTTKSRKAHVRIAYLRKTFDQEPLGKEVSLEQEVLLQCRPPEGIPAAEVEWLKNEEIIDPADDRNFYITIDHNLIIKQARLSDTANYTCVAKNIVAKRRSTTATVIVYVNGGWSTWTEWSVCSSPCGRGYQKRTRSCTNPAPLNGGAICEGQGIQKLACNPLCPVNGLWTEWSKWSTCGTECTHWRRRECSAPAPKNGGKDCEGTVLQSKNCTDGLCMQTAPSTDDVALYVGIVIAVIMCLVISVIVALFVYRKNHRDFDSDIMDSSALNGGFQPVNIKTARTADLLTAPPDLTSAAAMYRGPVYALHDVSDKIPMTNSPLLDPLPNLKIKVYNSSGLVTPQEDLCDISPKLSHALIDSDTISRRTQTLLRSWDPSCTAFGSFNALGGHLIVPNSGVSLLVPAGAIPQGRVYEMYVTVHRKESMRPQVDDTQETVLSPVVSCGPPGALLTRPVIITMHHCAEADSEDWLIQLRSQSQQGQWEDVVVVGEENFTTPCYIQMDEEACHILTETLGTYCLVGQSVSAAASKRLKLAIFGPVSCTILEYNIRVYCLDDTQDALKEVLQMEKQMGGKLLDEPKSLNFKDSTHNLRLSLHDVPHTLWKSKLIAKYQELAFQQVWSGSQRNLHCIFTLERFSAATLELCCKLCVRQVEGEGQIFQLNSTLSEDSQCIDTSLLDPASNITTLVGPNAFRIPLSIRQKLCGSLDAPQTRGNDWRMLAHKLNLDRYLNYFATKSSPTGVILDLWEAQHFPDGNLNRLAAVLEEMGRHENIMSAEH</sequence>
<dbReference type="AlphaFoldDB" id="A0A9J7XHD2"/>
<dbReference type="InterPro" id="IPR057755">
    <property type="entry name" value="UNC5A-D-like_N"/>
</dbReference>
<keyword evidence="6" id="KW-0732">Signal</keyword>
<comment type="subcellular location">
    <subcellularLocation>
        <location evidence="1 14">Cell membrane</location>
        <topology evidence="1 14">Single-pass type I membrane protein</topology>
    </subcellularLocation>
</comment>
<evidence type="ECO:0000256" key="8">
    <source>
        <dbReference type="ARBA" id="ARBA00022989"/>
    </source>
</evidence>
<keyword evidence="10" id="KW-1015">Disulfide bond</keyword>
<evidence type="ECO:0000256" key="1">
    <source>
        <dbReference type="ARBA" id="ARBA00004251"/>
    </source>
</evidence>
<comment type="function">
    <text evidence="14">Receptor for netrin required for axon guidance. Mediates axon repulsion of neuronal growth cones in the developing nervous system upon ligand binding.</text>
</comment>
<evidence type="ECO:0000259" key="16">
    <source>
        <dbReference type="PROSITE" id="PS50017"/>
    </source>
</evidence>
<dbReference type="InterPro" id="IPR000488">
    <property type="entry name" value="Death_dom"/>
</dbReference>
<dbReference type="PROSITE" id="PS51145">
    <property type="entry name" value="ZU5"/>
    <property type="match status" value="1"/>
</dbReference>
<dbReference type="GeneTree" id="ENSGT00950000182815"/>
<dbReference type="SUPFAM" id="SSF47986">
    <property type="entry name" value="DEATH domain"/>
    <property type="match status" value="1"/>
</dbReference>
<feature type="region of interest" description="Disordered" evidence="15">
    <location>
        <begin position="1"/>
        <end position="27"/>
    </location>
</feature>
<dbReference type="GO" id="GO:0007411">
    <property type="term" value="P:axon guidance"/>
    <property type="evidence" value="ECO:0007669"/>
    <property type="project" value="TreeGrafter"/>
</dbReference>
<feature type="domain" description="ZU5" evidence="18">
    <location>
        <begin position="493"/>
        <end position="628"/>
    </location>
</feature>
<evidence type="ECO:0000256" key="7">
    <source>
        <dbReference type="ARBA" id="ARBA00022737"/>
    </source>
</evidence>
<keyword evidence="12" id="KW-0325">Glycoprotein</keyword>
<dbReference type="InterPro" id="IPR033772">
    <property type="entry name" value="UPA"/>
</dbReference>
<feature type="transmembrane region" description="Helical" evidence="14">
    <location>
        <begin position="343"/>
        <end position="368"/>
    </location>
</feature>
<dbReference type="InterPro" id="IPR042154">
    <property type="entry name" value="Death_UNC5C"/>
</dbReference>
<dbReference type="Ensembl" id="ENSCCRT00000107211.1">
    <property type="protein sequence ID" value="ENSCCRP00000107117.1"/>
    <property type="gene ID" value="ENSCCRG00000076525.1"/>
</dbReference>
<evidence type="ECO:0000256" key="6">
    <source>
        <dbReference type="ARBA" id="ARBA00022729"/>
    </source>
</evidence>
<evidence type="ECO:0000256" key="13">
    <source>
        <dbReference type="ARBA" id="ARBA00023319"/>
    </source>
</evidence>
<dbReference type="SMART" id="SM00005">
    <property type="entry name" value="DEATH"/>
    <property type="match status" value="1"/>
</dbReference>
<dbReference type="Pfam" id="PF00531">
    <property type="entry name" value="Death"/>
    <property type="match status" value="1"/>
</dbReference>
<dbReference type="FunFam" id="2.60.40.10:FF:000037">
    <property type="entry name" value="Unc-5 netrin receptor C"/>
    <property type="match status" value="1"/>
</dbReference>
<dbReference type="Proteomes" id="UP001108240">
    <property type="component" value="Unplaced"/>
</dbReference>
<dbReference type="SMART" id="SM00408">
    <property type="entry name" value="IGc2"/>
    <property type="match status" value="1"/>
</dbReference>
<dbReference type="Pfam" id="PF17217">
    <property type="entry name" value="UPA"/>
    <property type="match status" value="1"/>
</dbReference>
<comment type="similarity">
    <text evidence="2 14">Belongs to the unc-5 family.</text>
</comment>
<evidence type="ECO:0000256" key="11">
    <source>
        <dbReference type="ARBA" id="ARBA00023170"/>
    </source>
</evidence>
<dbReference type="SUPFAM" id="SSF48726">
    <property type="entry name" value="Immunoglobulin"/>
    <property type="match status" value="2"/>
</dbReference>
<dbReference type="PROSITE" id="PS50092">
    <property type="entry name" value="TSP1"/>
    <property type="match status" value="2"/>
</dbReference>
<keyword evidence="20" id="KW-1185">Reference proteome</keyword>
<keyword evidence="4" id="KW-1003">Cell membrane</keyword>
<dbReference type="SMART" id="SM00209">
    <property type="entry name" value="TSP1"/>
    <property type="match status" value="2"/>
</dbReference>
<evidence type="ECO:0000256" key="3">
    <source>
        <dbReference type="ARBA" id="ARBA00022473"/>
    </source>
</evidence>
<dbReference type="InterPro" id="IPR000906">
    <property type="entry name" value="ZU5_dom"/>
</dbReference>
<keyword evidence="13 14" id="KW-0393">Immunoglobulin domain</keyword>
<accession>A0A9J7XHD2</accession>
<dbReference type="SMART" id="SM00409">
    <property type="entry name" value="IG"/>
    <property type="match status" value="1"/>
</dbReference>
<dbReference type="GO" id="GO:0005042">
    <property type="term" value="F:netrin receptor activity"/>
    <property type="evidence" value="ECO:0007669"/>
    <property type="project" value="UniProtKB-UniRule"/>
</dbReference>
<reference evidence="19" key="2">
    <citation type="submission" date="2025-09" db="UniProtKB">
        <authorList>
            <consortium name="Ensembl"/>
        </authorList>
    </citation>
    <scope>IDENTIFICATION</scope>
</reference>
<dbReference type="Gene3D" id="1.10.533.10">
    <property type="entry name" value="Death Domain, Fas"/>
    <property type="match status" value="1"/>
</dbReference>
<evidence type="ECO:0000259" key="18">
    <source>
        <dbReference type="PROSITE" id="PS51145"/>
    </source>
</evidence>
<reference evidence="19" key="1">
    <citation type="submission" date="2025-08" db="UniProtKB">
        <authorList>
            <consortium name="Ensembl"/>
        </authorList>
    </citation>
    <scope>IDENTIFICATION</scope>
</reference>
<dbReference type="InterPro" id="IPR007110">
    <property type="entry name" value="Ig-like_dom"/>
</dbReference>
<dbReference type="Pfam" id="PF00090">
    <property type="entry name" value="TSP_1"/>
    <property type="match status" value="2"/>
</dbReference>
<dbReference type="InterPro" id="IPR000884">
    <property type="entry name" value="TSP1_rpt"/>
</dbReference>
<dbReference type="PROSITE" id="PS50017">
    <property type="entry name" value="DEATH_DOMAIN"/>
    <property type="match status" value="1"/>
</dbReference>
<evidence type="ECO:0000256" key="14">
    <source>
        <dbReference type="RuleBase" id="RU367033"/>
    </source>
</evidence>
<evidence type="ECO:0000256" key="10">
    <source>
        <dbReference type="ARBA" id="ARBA00023157"/>
    </source>
</evidence>
<evidence type="ECO:0000256" key="2">
    <source>
        <dbReference type="ARBA" id="ARBA00009844"/>
    </source>
</evidence>
<keyword evidence="3 14" id="KW-0217">Developmental protein</keyword>
<dbReference type="FunFam" id="2.60.220.30:FF:000003">
    <property type="entry name" value="Unc-5 netrin receptor C"/>
    <property type="match status" value="1"/>
</dbReference>
<dbReference type="InterPro" id="IPR011029">
    <property type="entry name" value="DEATH-like_dom_sf"/>
</dbReference>
<dbReference type="GO" id="GO:0005886">
    <property type="term" value="C:plasma membrane"/>
    <property type="evidence" value="ECO:0007669"/>
    <property type="project" value="UniProtKB-SubCell"/>
</dbReference>
<dbReference type="PROSITE" id="PS50835">
    <property type="entry name" value="IG_LIKE"/>
    <property type="match status" value="1"/>
</dbReference>
<dbReference type="InterPro" id="IPR036383">
    <property type="entry name" value="TSP1_rpt_sf"/>
</dbReference>
<dbReference type="Pfam" id="PF00791">
    <property type="entry name" value="ZU5"/>
    <property type="match status" value="1"/>
</dbReference>
<organism evidence="19 20">
    <name type="scientific">Cyprinus carpio carpio</name>
    <dbReference type="NCBI Taxonomy" id="630221"/>
    <lineage>
        <taxon>Eukaryota</taxon>
        <taxon>Metazoa</taxon>
        <taxon>Chordata</taxon>
        <taxon>Craniata</taxon>
        <taxon>Vertebrata</taxon>
        <taxon>Euteleostomi</taxon>
        <taxon>Actinopterygii</taxon>
        <taxon>Neopterygii</taxon>
        <taxon>Teleostei</taxon>
        <taxon>Ostariophysi</taxon>
        <taxon>Cypriniformes</taxon>
        <taxon>Cyprinidae</taxon>
        <taxon>Cyprininae</taxon>
        <taxon>Cyprinus</taxon>
    </lineage>
</organism>
<dbReference type="InterPro" id="IPR013783">
    <property type="entry name" value="Ig-like_fold"/>
</dbReference>
<keyword evidence="7" id="KW-0677">Repeat</keyword>
<evidence type="ECO:0000313" key="20">
    <source>
        <dbReference type="Proteomes" id="UP001108240"/>
    </source>
</evidence>
<evidence type="ECO:0000256" key="15">
    <source>
        <dbReference type="SAM" id="MobiDB-lite"/>
    </source>
</evidence>
<dbReference type="InterPro" id="IPR036179">
    <property type="entry name" value="Ig-like_dom_sf"/>
</dbReference>
<feature type="domain" description="Ig-like" evidence="17">
    <location>
        <begin position="141"/>
        <end position="222"/>
    </location>
</feature>
<dbReference type="Pfam" id="PF07679">
    <property type="entry name" value="I-set"/>
    <property type="match status" value="1"/>
</dbReference>
<dbReference type="PANTHER" id="PTHR12582">
    <property type="entry name" value="NETRIN RECEPTOR UNC5"/>
    <property type="match status" value="1"/>
</dbReference>
<dbReference type="FunFam" id="2.20.100.10:FF:000008">
    <property type="entry name" value="Unc-5 netrin receptor C"/>
    <property type="match status" value="1"/>
</dbReference>
<feature type="domain" description="Death" evidence="16">
    <location>
        <begin position="827"/>
        <end position="891"/>
    </location>
</feature>
<dbReference type="InterPro" id="IPR013098">
    <property type="entry name" value="Ig_I-set"/>
</dbReference>
<dbReference type="FunFam" id="2.60.40.10:FF:000039">
    <property type="entry name" value="Unc-5 netrin receptor C"/>
    <property type="match status" value="1"/>
</dbReference>
<dbReference type="InterPro" id="IPR037936">
    <property type="entry name" value="UNC5A-D"/>
</dbReference>
<evidence type="ECO:0000313" key="19">
    <source>
        <dbReference type="Ensembl" id="ENSCCRP00000107117.1"/>
    </source>
</evidence>
<keyword evidence="5 14" id="KW-0812">Transmembrane</keyword>